<dbReference type="InterPro" id="IPR039552">
    <property type="entry name" value="IS66_C"/>
</dbReference>
<organism evidence="6 7">
    <name type="scientific">Buttiauxella agrestis</name>
    <dbReference type="NCBI Taxonomy" id="82977"/>
    <lineage>
        <taxon>Bacteria</taxon>
        <taxon>Pseudomonadati</taxon>
        <taxon>Pseudomonadota</taxon>
        <taxon>Gammaproteobacteria</taxon>
        <taxon>Enterobacterales</taxon>
        <taxon>Enterobacteriaceae</taxon>
        <taxon>Buttiauxella</taxon>
    </lineage>
</organism>
<feature type="compositionally biased region" description="Basic and acidic residues" evidence="1">
    <location>
        <begin position="77"/>
        <end position="100"/>
    </location>
</feature>
<evidence type="ECO:0000259" key="4">
    <source>
        <dbReference type="Pfam" id="PF13007"/>
    </source>
</evidence>
<dbReference type="Pfam" id="PF13007">
    <property type="entry name" value="LZ_Tnp_IS66"/>
    <property type="match status" value="1"/>
</dbReference>
<dbReference type="NCBIfam" id="NF033517">
    <property type="entry name" value="transpos_IS66"/>
    <property type="match status" value="1"/>
</dbReference>
<dbReference type="EMBL" id="UIGI01000002">
    <property type="protein sequence ID" value="SUY92716.1"/>
    <property type="molecule type" value="Genomic_DNA"/>
</dbReference>
<reference evidence="6 7" key="1">
    <citation type="submission" date="2018-06" db="EMBL/GenBank/DDBJ databases">
        <authorList>
            <consortium name="Pathogen Informatics"/>
            <person name="Doyle S."/>
        </authorList>
    </citation>
    <scope>NUCLEOTIDE SEQUENCE [LARGE SCALE GENOMIC DNA]</scope>
    <source>
        <strain evidence="6 7">NCTC12119</strain>
    </source>
</reference>
<evidence type="ECO:0000259" key="2">
    <source>
        <dbReference type="Pfam" id="PF03050"/>
    </source>
</evidence>
<evidence type="ECO:0000313" key="6">
    <source>
        <dbReference type="EMBL" id="SUY92716.1"/>
    </source>
</evidence>
<gene>
    <name evidence="6" type="ORF">NCTC12119_04745</name>
</gene>
<dbReference type="InterPro" id="IPR004291">
    <property type="entry name" value="Transposase_IS66_central"/>
</dbReference>
<dbReference type="PANTHER" id="PTHR33678">
    <property type="entry name" value="BLL1576 PROTEIN"/>
    <property type="match status" value="1"/>
</dbReference>
<dbReference type="Pfam" id="PF03050">
    <property type="entry name" value="DDE_Tnp_IS66"/>
    <property type="match status" value="1"/>
</dbReference>
<protein>
    <submittedName>
        <fullName evidence="6">Transposase and inactivated derivatives</fullName>
    </submittedName>
</protein>
<dbReference type="Pfam" id="PF13817">
    <property type="entry name" value="DDE_Tnp_IS66_C"/>
    <property type="match status" value="1"/>
</dbReference>
<proteinExistence type="predicted"/>
<evidence type="ECO:0000259" key="5">
    <source>
        <dbReference type="Pfam" id="PF13817"/>
    </source>
</evidence>
<feature type="domain" description="Transposase IS66 zinc-finger binding" evidence="3">
    <location>
        <begin position="131"/>
        <end position="175"/>
    </location>
</feature>
<accession>A0A381KQD4</accession>
<dbReference type="PANTHER" id="PTHR33678:SF1">
    <property type="entry name" value="BLL1576 PROTEIN"/>
    <property type="match status" value="1"/>
</dbReference>
<dbReference type="InterPro" id="IPR052344">
    <property type="entry name" value="Transposase-related"/>
</dbReference>
<dbReference type="Gene3D" id="1.10.287.1490">
    <property type="match status" value="1"/>
</dbReference>
<dbReference type="InterPro" id="IPR024463">
    <property type="entry name" value="Transposase_TnpC_homeodom"/>
</dbReference>
<feature type="domain" description="Transposase TnpC homeodomain" evidence="4">
    <location>
        <begin position="53"/>
        <end position="123"/>
    </location>
</feature>
<evidence type="ECO:0000313" key="7">
    <source>
        <dbReference type="Proteomes" id="UP000255528"/>
    </source>
</evidence>
<dbReference type="Proteomes" id="UP000255528">
    <property type="component" value="Unassembled WGS sequence"/>
</dbReference>
<dbReference type="RefSeq" id="WP_115631960.1">
    <property type="nucleotide sequence ID" value="NZ_UIGI01000002.1"/>
</dbReference>
<sequence>MNRDYLTRIAALEEELRQKNSQLSLVEETESFLRSALARAEEKIENEEREIEHLRAQLEKLRRMVFGTRSEKLRRQVEDAEAQLKQHEQENDRYSGRENDPQVPRQLRQSRHRRPLPEHLPREINRFEPVETGCPECGSDLKYLGEVSAEQLELVACALKVIRTVRVKKACVKCDCIVEAPAPSRPIDRGIAGPGLLARVLTSKYAEHTPLYRQTEILARQGVDLSRALLSNWVDACCRLMAPLDEALYRYVMDTRKLHTDDTPVPVLSPGKKKTKTGRIWTYVRDDRSAGSSDPPAAWFAFSPDRQGKHPQQHLRQYSGVLQADAYGGYDRLFSAEREGGALIEAACWAHARRKIHDVYMSTHTATAEEALKRIGELYAIEEEIRGWPEAERLSARQTRTKPLLDSLHEWMMDKSATLSKKSRLGEAFGYALNQWAALCNYASDGLAEPDNNAAERALRAVCLGKKNYMFFGSDHGGERGALLYGLIGTCKLNGIDPEAYLRHILSVLPEWPCNKVADLLPWNVDLTSK</sequence>
<feature type="domain" description="Transposase IS66 central" evidence="2">
    <location>
        <begin position="189"/>
        <end position="479"/>
    </location>
</feature>
<evidence type="ECO:0000259" key="3">
    <source>
        <dbReference type="Pfam" id="PF13005"/>
    </source>
</evidence>
<dbReference type="Pfam" id="PF13005">
    <property type="entry name" value="zf-IS66"/>
    <property type="match status" value="1"/>
</dbReference>
<dbReference type="InterPro" id="IPR024474">
    <property type="entry name" value="Znf_dom_IS66"/>
</dbReference>
<feature type="domain" description="Transposase IS66 C-terminal" evidence="5">
    <location>
        <begin position="487"/>
        <end position="523"/>
    </location>
</feature>
<dbReference type="AlphaFoldDB" id="A0A381KQD4"/>
<name>A0A381KQD4_9ENTR</name>
<evidence type="ECO:0000256" key="1">
    <source>
        <dbReference type="SAM" id="MobiDB-lite"/>
    </source>
</evidence>
<feature type="region of interest" description="Disordered" evidence="1">
    <location>
        <begin position="77"/>
        <end position="119"/>
    </location>
</feature>